<reference evidence="2 3" key="1">
    <citation type="submission" date="2022-12" db="EMBL/GenBank/DDBJ databases">
        <authorList>
            <person name="Muema E."/>
        </authorList>
    </citation>
    <scope>NUCLEOTIDE SEQUENCE [LARGE SCALE GENOMIC DNA]</scope>
    <source>
        <strain evidence="3">1326</strain>
    </source>
</reference>
<feature type="transmembrane region" description="Helical" evidence="1">
    <location>
        <begin position="32"/>
        <end position="50"/>
    </location>
</feature>
<proteinExistence type="predicted"/>
<evidence type="ECO:0000313" key="2">
    <source>
        <dbReference type="EMBL" id="MEI9409606.1"/>
    </source>
</evidence>
<keyword evidence="1" id="KW-0812">Transmembrane</keyword>
<dbReference type="RefSeq" id="WP_337106569.1">
    <property type="nucleotide sequence ID" value="NZ_JAPYKS010000008.1"/>
</dbReference>
<name>A0ABU8KV54_9HYPH</name>
<dbReference type="Proteomes" id="UP001387293">
    <property type="component" value="Unassembled WGS sequence"/>
</dbReference>
<sequence>MARDVDNVRFNALRNALYHTGRRRAFERWNRFFNFLVVLLGAAAMSDVAHRFGVDQLWIGAAVSAVAAAQLVFDFGRSARDHQALQRDYYNLLAEIDECINCDEEKCAAWASKMTRIAGDEPPVLRAIDAKAYNDALDAIDKYGSGEHLYIPFYQKILGSIFAFDGYNYRKLSELPNYSAQIATK</sequence>
<evidence type="ECO:0000313" key="3">
    <source>
        <dbReference type="Proteomes" id="UP001387293"/>
    </source>
</evidence>
<protein>
    <recommendedName>
        <fullName evidence="4">SMODS and SLOG-associating 2TM effector domain-containing protein</fullName>
    </recommendedName>
</protein>
<organism evidence="2 3">
    <name type="scientific">Mesorhizobium salmacidum</name>
    <dbReference type="NCBI Taxonomy" id="3015171"/>
    <lineage>
        <taxon>Bacteria</taxon>
        <taxon>Pseudomonadati</taxon>
        <taxon>Pseudomonadota</taxon>
        <taxon>Alphaproteobacteria</taxon>
        <taxon>Hyphomicrobiales</taxon>
        <taxon>Phyllobacteriaceae</taxon>
        <taxon>Mesorhizobium</taxon>
    </lineage>
</organism>
<keyword evidence="1" id="KW-0472">Membrane</keyword>
<keyword evidence="3" id="KW-1185">Reference proteome</keyword>
<evidence type="ECO:0000256" key="1">
    <source>
        <dbReference type="SAM" id="Phobius"/>
    </source>
</evidence>
<accession>A0ABU8KV54</accession>
<dbReference type="EMBL" id="JAPYKS010000008">
    <property type="protein sequence ID" value="MEI9409606.1"/>
    <property type="molecule type" value="Genomic_DNA"/>
</dbReference>
<keyword evidence="1" id="KW-1133">Transmembrane helix</keyword>
<evidence type="ECO:0008006" key="4">
    <source>
        <dbReference type="Google" id="ProtNLM"/>
    </source>
</evidence>
<gene>
    <name evidence="2" type="ORF">O7A60_12610</name>
</gene>
<comment type="caution">
    <text evidence="2">The sequence shown here is derived from an EMBL/GenBank/DDBJ whole genome shotgun (WGS) entry which is preliminary data.</text>
</comment>